<reference evidence="2" key="1">
    <citation type="submission" date="2021-01" db="EMBL/GenBank/DDBJ databases">
        <authorList>
            <consortium name="Genoscope - CEA"/>
            <person name="William W."/>
        </authorList>
    </citation>
    <scope>NUCLEOTIDE SEQUENCE</scope>
</reference>
<evidence type="ECO:0000256" key="1">
    <source>
        <dbReference type="SAM" id="Coils"/>
    </source>
</evidence>
<feature type="coiled-coil region" evidence="1">
    <location>
        <begin position="291"/>
        <end position="328"/>
    </location>
</feature>
<dbReference type="EMBL" id="CAJJDN010000006">
    <property type="protein sequence ID" value="CAD8052686.1"/>
    <property type="molecule type" value="Genomic_DNA"/>
</dbReference>
<gene>
    <name evidence="2" type="ORF">PSON_ATCC_30995.1.T0060580</name>
</gene>
<name>A0A8S1KHT5_9CILI</name>
<evidence type="ECO:0000313" key="2">
    <source>
        <dbReference type="EMBL" id="CAD8052686.1"/>
    </source>
</evidence>
<evidence type="ECO:0000313" key="3">
    <source>
        <dbReference type="Proteomes" id="UP000692954"/>
    </source>
</evidence>
<accession>A0A8S1KHT5</accession>
<protein>
    <submittedName>
        <fullName evidence="2">Uncharacterized protein</fullName>
    </submittedName>
</protein>
<dbReference type="Proteomes" id="UP000692954">
    <property type="component" value="Unassembled WGS sequence"/>
</dbReference>
<keyword evidence="3" id="KW-1185">Reference proteome</keyword>
<sequence>MTEENKRPHLKKLLTFLTEAPSKTIQRTKTISITFAIHLTKPVTQVSKLKRFFTLSFAIVKEKTNQKIENFQSNLQKTQNDKYLHNSSKFSWNGKLNIQQKRDNEQNEDKNQQKVDHLKRCLTPQSRIENNCNSSLAISQLDDQLIDRNAASFANMTLELSMNTNVLYQMALPSKDTNQSHRELNFDVISNPILEKSESQENIIIEQNQDGIIEQEQNTQQNDQQTNKNFSKIKFKQAVNLVETYNIVTKTYRHKQKLLEFIQQAPVKIVLKSKIVFSKSQWKLIIKGNSNAIQNNDIKEDNNNKNQLNNQEQILLKEKNLVEILQQDATNQNDNQQQQVLMIKKKISEFQPDQLNKNTTTIQNINQNNPDLENDSKKHQKSVVNFIAKSGTLMKKKTIDMFQQIENKLKVQEVQKLSFVNQQSNIESNKNEQEDKDNVNQFQTKFQNQNQNSDQDEYQVDPYLEEQLKISKQYSNKIEKNDQFNYKDENSNQMNDFQANSRGELYSNDKLPQEITHIEKKSFHQDSSDTSQMFDIIQKSCSENQKSKINIQDNQSNQQSSKLFNKDMLKQEYEEINQEIQQLNIQKQQLLPKRNVLIKSTFKPNYKKMAEISDDNEALYKAKDLVRKMNQNRKDKEERSKFQYEKIEKYFHNLQYLKESQEEMQNRYEQQRKQQIQNRIEDYQKKQKEFSQLQKISHNFVQKLINVGPQQGQLAKEFEDNVISIKGGYRKVKLKNLGIELPKINGNNNNPMFRRYMNEEVVKSKQDEMIRKYEASKQALFKSID</sequence>
<comment type="caution">
    <text evidence="2">The sequence shown here is derived from an EMBL/GenBank/DDBJ whole genome shotgun (WGS) entry which is preliminary data.</text>
</comment>
<dbReference type="AlphaFoldDB" id="A0A8S1KHT5"/>
<proteinExistence type="predicted"/>
<keyword evidence="1" id="KW-0175">Coiled coil</keyword>
<dbReference type="OrthoDB" id="311245at2759"/>
<organism evidence="2 3">
    <name type="scientific">Paramecium sonneborni</name>
    <dbReference type="NCBI Taxonomy" id="65129"/>
    <lineage>
        <taxon>Eukaryota</taxon>
        <taxon>Sar</taxon>
        <taxon>Alveolata</taxon>
        <taxon>Ciliophora</taxon>
        <taxon>Intramacronucleata</taxon>
        <taxon>Oligohymenophorea</taxon>
        <taxon>Peniculida</taxon>
        <taxon>Parameciidae</taxon>
        <taxon>Paramecium</taxon>
    </lineage>
</organism>
<feature type="coiled-coil region" evidence="1">
    <location>
        <begin position="619"/>
        <end position="693"/>
    </location>
</feature>